<evidence type="ECO:0000256" key="1">
    <source>
        <dbReference type="ARBA" id="ARBA00023015"/>
    </source>
</evidence>
<evidence type="ECO:0000259" key="3">
    <source>
        <dbReference type="Pfam" id="PF04967"/>
    </source>
</evidence>
<evidence type="ECO:0000313" key="5">
    <source>
        <dbReference type="EMBL" id="SEO41156.1"/>
    </source>
</evidence>
<feature type="domain" description="HTH bat-type" evidence="3">
    <location>
        <begin position="182"/>
        <end position="230"/>
    </location>
</feature>
<dbReference type="Proteomes" id="UP000199126">
    <property type="component" value="Unassembled WGS sequence"/>
</dbReference>
<protein>
    <submittedName>
        <fullName evidence="5">HTH DNA binding domain-containing protein</fullName>
    </submittedName>
</protein>
<name>A0A1H8PH55_9EURY</name>
<feature type="domain" description="HVO-2928 N-terminal" evidence="4">
    <location>
        <begin position="3"/>
        <end position="168"/>
    </location>
</feature>
<dbReference type="InterPro" id="IPR007050">
    <property type="entry name" value="HTH_bacterioopsin"/>
</dbReference>
<accession>A0A1H8PH55</accession>
<evidence type="ECO:0000256" key="2">
    <source>
        <dbReference type="ARBA" id="ARBA00023163"/>
    </source>
</evidence>
<proteinExistence type="predicted"/>
<dbReference type="InterPro" id="IPR056529">
    <property type="entry name" value="HVO_2928_N"/>
</dbReference>
<gene>
    <name evidence="5" type="ORF">SAMN04487948_102295</name>
</gene>
<dbReference type="PANTHER" id="PTHR34236">
    <property type="entry name" value="DIMETHYL SULFOXIDE REDUCTASE TRANSCRIPTIONAL ACTIVATOR"/>
    <property type="match status" value="1"/>
</dbReference>
<dbReference type="Pfam" id="PF24281">
    <property type="entry name" value="HVO_2928_N"/>
    <property type="match status" value="1"/>
</dbReference>
<dbReference type="PANTHER" id="PTHR34236:SF1">
    <property type="entry name" value="DIMETHYL SULFOXIDE REDUCTASE TRANSCRIPTIONAL ACTIVATOR"/>
    <property type="match status" value="1"/>
</dbReference>
<dbReference type="AlphaFoldDB" id="A0A1H8PH55"/>
<dbReference type="Pfam" id="PF04967">
    <property type="entry name" value="HTH_10"/>
    <property type="match status" value="1"/>
</dbReference>
<evidence type="ECO:0000313" key="6">
    <source>
        <dbReference type="Proteomes" id="UP000199126"/>
    </source>
</evidence>
<dbReference type="EMBL" id="FODV01000002">
    <property type="protein sequence ID" value="SEO41156.1"/>
    <property type="molecule type" value="Genomic_DNA"/>
</dbReference>
<organism evidence="5 6">
    <name type="scientific">Halogranum amylolyticum</name>
    <dbReference type="NCBI Taxonomy" id="660520"/>
    <lineage>
        <taxon>Archaea</taxon>
        <taxon>Methanobacteriati</taxon>
        <taxon>Methanobacteriota</taxon>
        <taxon>Stenosarchaea group</taxon>
        <taxon>Halobacteria</taxon>
        <taxon>Halobacteriales</taxon>
        <taxon>Haloferacaceae</taxon>
    </lineage>
</organism>
<keyword evidence="6" id="KW-1185">Reference proteome</keyword>
<keyword evidence="1" id="KW-0805">Transcription regulation</keyword>
<sequence>MREFAFTLQFDAGEDPLTDCFATHEDASSQALVCALSDDRLWGLEQVSGPVDALGDIKPLLLDPARGFESISETPCEATWSHDLLDDRRNQCTVYSLVEGTERCHTVPSLANRYLPLGTLCRVRRHGRCQHWRVLTSNERRVGLLFETLHEKLRAGVTFRFDHLMDATWAGEILLSATLPANQQAALESAIEHGYYETPRDVTLDELAATLGLPRSTLSYRLRKAEARLAKEYADNTP</sequence>
<reference evidence="6" key="1">
    <citation type="submission" date="2016-10" db="EMBL/GenBank/DDBJ databases">
        <authorList>
            <person name="Varghese N."/>
            <person name="Submissions S."/>
        </authorList>
    </citation>
    <scope>NUCLEOTIDE SEQUENCE [LARGE SCALE GENOMIC DNA]</scope>
    <source>
        <strain evidence="6">CGMCC 1.10121</strain>
    </source>
</reference>
<evidence type="ECO:0000259" key="4">
    <source>
        <dbReference type="Pfam" id="PF24281"/>
    </source>
</evidence>
<keyword evidence="2" id="KW-0804">Transcription</keyword>